<dbReference type="AlphaFoldDB" id="A7SVI4"/>
<dbReference type="GO" id="GO:0003723">
    <property type="term" value="F:RNA binding"/>
    <property type="evidence" value="ECO:0000318"/>
    <property type="project" value="GO_Central"/>
</dbReference>
<dbReference type="eggNOG" id="KOG1697">
    <property type="taxonomic scope" value="Eukaryota"/>
</dbReference>
<dbReference type="Proteomes" id="UP000001593">
    <property type="component" value="Unassembled WGS sequence"/>
</dbReference>
<dbReference type="EMBL" id="DS469836">
    <property type="protein sequence ID" value="EDO32285.1"/>
    <property type="molecule type" value="Genomic_DNA"/>
</dbReference>
<dbReference type="InParanoid" id="A7SVI4"/>
<dbReference type="GO" id="GO:0003735">
    <property type="term" value="F:structural constituent of ribosome"/>
    <property type="evidence" value="ECO:0000318"/>
    <property type="project" value="GO_Central"/>
</dbReference>
<dbReference type="STRING" id="45351.A7SVI4"/>
<evidence type="ECO:0000313" key="2">
    <source>
        <dbReference type="Proteomes" id="UP000001593"/>
    </source>
</evidence>
<proteinExistence type="predicted"/>
<dbReference type="GO" id="GO:0005763">
    <property type="term" value="C:mitochondrial small ribosomal subunit"/>
    <property type="evidence" value="ECO:0000318"/>
    <property type="project" value="GO_Central"/>
</dbReference>
<sequence length="444" mass="50375">MAATRVCVGLSACARLSLRSSRGRATRLALDSIRLARPCTVTGLKHESYYYKPSTLTLPRKAMEEKISKIYKVKERGIEIVSLFRLQKILTAAQQVPEVACQSFYERNGRRYELVAGGLLQFMGEDPENFNGKDIQRAIEYLMPTALYAKDARPLLLHPNKLFTKRRGRVSYYNCSTSPSFNLCELRITRSDDVESNPGFPGHSLSVFYQNTRSLKAITWDTEDPFMKEMVRRYELCRRWLASIMGEDPENFNEKDIQRAIEYLMPTALYAKDARPLLLHPNKLFTKRRGRVSYYNCSTSPSFNLCELRITRSDDVESNPGFPGHSLSVFYQNTRSLKAITWDTEAVNPLSLSGAVTAVEVKLSSNKLLLVAVCYRAPDDNEFLVPFRSLTGLTGSRKYAEVLIVGDFNFPKIQWVEGSGFVNSDVGIECEFANILSDMHFSTS</sequence>
<evidence type="ECO:0000313" key="1">
    <source>
        <dbReference type="EMBL" id="EDO32285.1"/>
    </source>
</evidence>
<name>A7SVI4_NEMVE</name>
<gene>
    <name evidence="1" type="ORF">NEMVEDRAFT_v1g218110</name>
</gene>
<keyword evidence="2" id="KW-1185">Reference proteome</keyword>
<organism evidence="1 2">
    <name type="scientific">Nematostella vectensis</name>
    <name type="common">Starlet sea anemone</name>
    <dbReference type="NCBI Taxonomy" id="45351"/>
    <lineage>
        <taxon>Eukaryota</taxon>
        <taxon>Metazoa</taxon>
        <taxon>Cnidaria</taxon>
        <taxon>Anthozoa</taxon>
        <taxon>Hexacorallia</taxon>
        <taxon>Actiniaria</taxon>
        <taxon>Edwardsiidae</taxon>
        <taxon>Nematostella</taxon>
    </lineage>
</organism>
<protein>
    <recommendedName>
        <fullName evidence="3">Endonuclease/exonuclease/phosphatase domain-containing protein</fullName>
    </recommendedName>
</protein>
<reference evidence="1 2" key="1">
    <citation type="journal article" date="2007" name="Science">
        <title>Sea anemone genome reveals ancestral eumetazoan gene repertoire and genomic organization.</title>
        <authorList>
            <person name="Putnam N.H."/>
            <person name="Srivastava M."/>
            <person name="Hellsten U."/>
            <person name="Dirks B."/>
            <person name="Chapman J."/>
            <person name="Salamov A."/>
            <person name="Terry A."/>
            <person name="Shapiro H."/>
            <person name="Lindquist E."/>
            <person name="Kapitonov V.V."/>
            <person name="Jurka J."/>
            <person name="Genikhovich G."/>
            <person name="Grigoriev I.V."/>
            <person name="Lucas S.M."/>
            <person name="Steele R.E."/>
            <person name="Finnerty J.R."/>
            <person name="Technau U."/>
            <person name="Martindale M.Q."/>
            <person name="Rokhsar D.S."/>
        </authorList>
    </citation>
    <scope>NUCLEOTIDE SEQUENCE [LARGE SCALE GENOMIC DNA]</scope>
    <source>
        <strain evidence="2">CH2 X CH6</strain>
    </source>
</reference>
<accession>A7SVI4</accession>
<dbReference type="HOGENOM" id="CLU_617234_0_0_1"/>
<evidence type="ECO:0008006" key="3">
    <source>
        <dbReference type="Google" id="ProtNLM"/>
    </source>
</evidence>